<dbReference type="EMBL" id="BJLD01000001">
    <property type="protein sequence ID" value="GEA41972.1"/>
    <property type="molecule type" value="Genomic_DNA"/>
</dbReference>
<sequence length="81" mass="8373">MLPALSQIELLGKGGPASEFKEACGIAFSSCCGAKRWGTLHDVAPTNATVHAAVVASSSRRNFEVIRGTPGVEGGYPATLR</sequence>
<comment type="caution">
    <text evidence="1">The sequence shown here is derived from an EMBL/GenBank/DDBJ whole genome shotgun (WGS) entry which is preliminary data.</text>
</comment>
<dbReference type="AlphaFoldDB" id="A0ABC9ZIQ5"/>
<dbReference type="Proteomes" id="UP000315234">
    <property type="component" value="Unassembled WGS sequence"/>
</dbReference>
<accession>A0ABC9ZIQ5</accession>
<name>A0ABC9ZIQ5_CORST</name>
<evidence type="ECO:0000313" key="1">
    <source>
        <dbReference type="EMBL" id="GEA41972.1"/>
    </source>
</evidence>
<protein>
    <submittedName>
        <fullName evidence="1">Uncharacterized protein</fullName>
    </submittedName>
</protein>
<proteinExistence type="predicted"/>
<gene>
    <name evidence="1" type="ORF">Cst04h_01420</name>
</gene>
<evidence type="ECO:0000313" key="2">
    <source>
        <dbReference type="Proteomes" id="UP000315234"/>
    </source>
</evidence>
<reference evidence="1 2" key="1">
    <citation type="submission" date="2019-06" db="EMBL/GenBank/DDBJ databases">
        <title>Draft genome sequence of Corynebacterium striatum NBRC 15291.</title>
        <authorList>
            <person name="Miura T."/>
            <person name="Furukawa M."/>
            <person name="Shimamura M."/>
            <person name="Ohyama Y."/>
            <person name="Yamazoe A."/>
            <person name="Kawasaki H."/>
        </authorList>
    </citation>
    <scope>NUCLEOTIDE SEQUENCE [LARGE SCALE GENOMIC DNA]</scope>
    <source>
        <strain evidence="1 2">NBRC 15291</strain>
    </source>
</reference>
<organism evidence="1 2">
    <name type="scientific">Corynebacterium striatum</name>
    <dbReference type="NCBI Taxonomy" id="43770"/>
    <lineage>
        <taxon>Bacteria</taxon>
        <taxon>Bacillati</taxon>
        <taxon>Actinomycetota</taxon>
        <taxon>Actinomycetes</taxon>
        <taxon>Mycobacteriales</taxon>
        <taxon>Corynebacteriaceae</taxon>
        <taxon>Corynebacterium</taxon>
    </lineage>
</organism>